<gene>
    <name evidence="4" type="ORF">AHMF7605_20800</name>
</gene>
<comment type="caution">
    <text evidence="4">The sequence shown here is derived from an EMBL/GenBank/DDBJ whole genome shotgun (WGS) entry which is preliminary data.</text>
</comment>
<dbReference type="Pfam" id="PF01446">
    <property type="entry name" value="Rep_1"/>
    <property type="match status" value="1"/>
</dbReference>
<dbReference type="AlphaFoldDB" id="A0A2T2YJT1"/>
<accession>A0A2T2YJT1</accession>
<dbReference type="Proteomes" id="UP000240357">
    <property type="component" value="Unassembled WGS sequence"/>
</dbReference>
<evidence type="ECO:0000256" key="1">
    <source>
        <dbReference type="ARBA" id="ARBA00008909"/>
    </source>
</evidence>
<evidence type="ECO:0000256" key="2">
    <source>
        <dbReference type="ARBA" id="ARBA00022705"/>
    </source>
</evidence>
<evidence type="ECO:0000313" key="4">
    <source>
        <dbReference type="EMBL" id="PSR55767.1"/>
    </source>
</evidence>
<dbReference type="EMBL" id="PYFT01000001">
    <property type="protein sequence ID" value="PSR55767.1"/>
    <property type="molecule type" value="Genomic_DNA"/>
</dbReference>
<evidence type="ECO:0000313" key="5">
    <source>
        <dbReference type="Proteomes" id="UP000240357"/>
    </source>
</evidence>
<reference evidence="4 5" key="1">
    <citation type="submission" date="2018-03" db="EMBL/GenBank/DDBJ databases">
        <title>Adhaeribacter sp. HMF7605 Genome sequencing and assembly.</title>
        <authorList>
            <person name="Kang H."/>
            <person name="Kang J."/>
            <person name="Cha I."/>
            <person name="Kim H."/>
            <person name="Joh K."/>
        </authorList>
    </citation>
    <scope>NUCLEOTIDE SEQUENCE [LARGE SCALE GENOMIC DNA]</scope>
    <source>
        <strain evidence="4 5">HMF7605</strain>
    </source>
</reference>
<organism evidence="4 5">
    <name type="scientific">Adhaeribacter arboris</name>
    <dbReference type="NCBI Taxonomy" id="2072846"/>
    <lineage>
        <taxon>Bacteria</taxon>
        <taxon>Pseudomonadati</taxon>
        <taxon>Bacteroidota</taxon>
        <taxon>Cytophagia</taxon>
        <taxon>Cytophagales</taxon>
        <taxon>Hymenobacteraceae</taxon>
        <taxon>Adhaeribacter</taxon>
    </lineage>
</organism>
<evidence type="ECO:0000256" key="3">
    <source>
        <dbReference type="SAM" id="MobiDB-lite"/>
    </source>
</evidence>
<feature type="region of interest" description="Disordered" evidence="3">
    <location>
        <begin position="1"/>
        <end position="54"/>
    </location>
</feature>
<sequence length="242" mass="27648">MESNKNASKKPCASSKPAPNVIPTPVSRTGSRAALKSNNQEKCKSAPSPDCSPKKVSLDKLEITSELGSEVIEFDRSCEYNREKLTKRARAKFFNNNIAIALANLKTSLKDKYWDTFHCSHRIIVSGTEAKSKFCKNRWCLICNRIRTAQLIQKYGLTLDSWKEKVFLTLTVKNCTAERLKDTLDRMHKYFTEIKDSERKAGRNLIGIRKLEITYNRAENTYHPHFHFVLESGLSAQSIIEK</sequence>
<dbReference type="GO" id="GO:0006260">
    <property type="term" value="P:DNA replication"/>
    <property type="evidence" value="ECO:0007669"/>
    <property type="project" value="UniProtKB-KW"/>
</dbReference>
<dbReference type="RefSeq" id="WP_106931949.1">
    <property type="nucleotide sequence ID" value="NZ_PYFT01000001.1"/>
</dbReference>
<proteinExistence type="inferred from homology"/>
<comment type="similarity">
    <text evidence="1">Belongs to the Gram-positive plasmids replication protein type 1 family.</text>
</comment>
<protein>
    <submittedName>
        <fullName evidence="4">Uncharacterized protein</fullName>
    </submittedName>
</protein>
<name>A0A2T2YJT1_9BACT</name>
<dbReference type="InterPro" id="IPR000989">
    <property type="entry name" value="Rep"/>
</dbReference>
<dbReference type="GO" id="GO:0003677">
    <property type="term" value="F:DNA binding"/>
    <property type="evidence" value="ECO:0007669"/>
    <property type="project" value="InterPro"/>
</dbReference>
<dbReference type="OrthoDB" id="1325232at2"/>
<keyword evidence="5" id="KW-1185">Reference proteome</keyword>
<keyword evidence="2" id="KW-0235">DNA replication</keyword>
<feature type="compositionally biased region" description="Polar residues" evidence="3">
    <location>
        <begin position="26"/>
        <end position="38"/>
    </location>
</feature>